<accession>A0ABQ9XKT0</accession>
<name>A0ABQ9XKT0_9EUKA</name>
<organism evidence="1 2">
    <name type="scientific">Blattamonas nauphoetae</name>
    <dbReference type="NCBI Taxonomy" id="2049346"/>
    <lineage>
        <taxon>Eukaryota</taxon>
        <taxon>Metamonada</taxon>
        <taxon>Preaxostyla</taxon>
        <taxon>Oxymonadida</taxon>
        <taxon>Blattamonas</taxon>
    </lineage>
</organism>
<evidence type="ECO:0000313" key="1">
    <source>
        <dbReference type="EMBL" id="KAK2950740.1"/>
    </source>
</evidence>
<sequence length="481" mass="51199">MECSGFMLADSGRSGSSRIMIVGSSHKSSSRNVLLPLVGRGLGQLNTKMNEWMTDEEACGGVLVEREEIVGVGLSFDSTHFPLGSGPLFSFAEKSLSSRSEIMMVGETSTELRTTTILNVTSSSGAGRRKILGVESCVWERVVGSRISGSTNHDMGTGLCGRLGGNVVCVNSSFSSCVRTSNAIIDKKHENLTTDDPGRIFVEITLGITSMKFSLCTFNEMTIASGSNNGGSAIFLDQSNSTLSITRCFFHKCIVNGSSMRGGAIYMNESLSDCPVSLSFSSFTECEVNGTSLNNYGGSVFCTSSSTISVSNCFFEESYAHRDGALSLHYSVSTLSNCAFVSCSSNQRAGAIALYDITSKDRSDFDLSYLQFRECSTIDSNSKDLYFDGVSTTIVSKETIKFCDSTSGKSNVYVVIGGSDKSNLVPQLASTPEVIVTVSFSGNTATVTATADPAVKGTMGILLNGSNVPRLVHVQFVKIEP</sequence>
<comment type="caution">
    <text evidence="1">The sequence shown here is derived from an EMBL/GenBank/DDBJ whole genome shotgun (WGS) entry which is preliminary data.</text>
</comment>
<keyword evidence="2" id="KW-1185">Reference proteome</keyword>
<protein>
    <submittedName>
        <fullName evidence="1">Uncharacterized protein</fullName>
    </submittedName>
</protein>
<dbReference type="Proteomes" id="UP001281761">
    <property type="component" value="Unassembled WGS sequence"/>
</dbReference>
<gene>
    <name evidence="1" type="ORF">BLNAU_14411</name>
</gene>
<evidence type="ECO:0000313" key="2">
    <source>
        <dbReference type="Proteomes" id="UP001281761"/>
    </source>
</evidence>
<proteinExistence type="predicted"/>
<dbReference type="EMBL" id="JARBJD010000131">
    <property type="protein sequence ID" value="KAK2950740.1"/>
    <property type="molecule type" value="Genomic_DNA"/>
</dbReference>
<reference evidence="1 2" key="1">
    <citation type="journal article" date="2022" name="bioRxiv">
        <title>Genomics of Preaxostyla Flagellates Illuminates Evolutionary Transitions and the Path Towards Mitochondrial Loss.</title>
        <authorList>
            <person name="Novak L.V.F."/>
            <person name="Treitli S.C."/>
            <person name="Pyrih J."/>
            <person name="Halakuc P."/>
            <person name="Pipaliya S.V."/>
            <person name="Vacek V."/>
            <person name="Brzon O."/>
            <person name="Soukal P."/>
            <person name="Eme L."/>
            <person name="Dacks J.B."/>
            <person name="Karnkowska A."/>
            <person name="Elias M."/>
            <person name="Hampl V."/>
        </authorList>
    </citation>
    <scope>NUCLEOTIDE SEQUENCE [LARGE SCALE GENOMIC DNA]</scope>
    <source>
        <strain evidence="1">NAU3</strain>
        <tissue evidence="1">Gut</tissue>
    </source>
</reference>